<gene>
    <name evidence="1" type="ORF">FSB_LOCUS9414</name>
</gene>
<organism evidence="1">
    <name type="scientific">Fagus sylvatica</name>
    <name type="common">Beechnut</name>
    <dbReference type="NCBI Taxonomy" id="28930"/>
    <lineage>
        <taxon>Eukaryota</taxon>
        <taxon>Viridiplantae</taxon>
        <taxon>Streptophyta</taxon>
        <taxon>Embryophyta</taxon>
        <taxon>Tracheophyta</taxon>
        <taxon>Spermatophyta</taxon>
        <taxon>Magnoliopsida</taxon>
        <taxon>eudicotyledons</taxon>
        <taxon>Gunneridae</taxon>
        <taxon>Pentapetalae</taxon>
        <taxon>rosids</taxon>
        <taxon>fabids</taxon>
        <taxon>Fagales</taxon>
        <taxon>Fagaceae</taxon>
        <taxon>Fagus</taxon>
    </lineage>
</organism>
<dbReference type="AlphaFoldDB" id="A0A2N9F342"/>
<protein>
    <submittedName>
        <fullName evidence="1">Uncharacterized protein</fullName>
    </submittedName>
</protein>
<proteinExistence type="predicted"/>
<reference evidence="1" key="1">
    <citation type="submission" date="2018-02" db="EMBL/GenBank/DDBJ databases">
        <authorList>
            <person name="Cohen D.B."/>
            <person name="Kent A.D."/>
        </authorList>
    </citation>
    <scope>NUCLEOTIDE SEQUENCE</scope>
</reference>
<evidence type="ECO:0000313" key="1">
    <source>
        <dbReference type="EMBL" id="SPC81532.1"/>
    </source>
</evidence>
<name>A0A2N9F342_FAGSY</name>
<sequence>MGVSSFQRTRAHGSTCCDQEDLRASADVGGKIPEISEALFRRPVFTRVVDVAPDVGFRILVSSESALPTFHGTSLAQRHGLKYGLANKAVGFLMPRGHLYNSGLTGGALDDPKVACGSWMTSCLGSWLADQLWRRESLQTLPSNRLFCQQKQNLAKSVSSKLLVWSTVIHPKTFPRPSIEPSSEQTRENRKKFTHSWDTAYSLLLETRCSNGTQVHVLASSPCWQWRVGGVVVESSSPVMVWMLNPSTMGPAYSSSAVVVMILLGGGCLEVVAVSV</sequence>
<accession>A0A2N9F342</accession>
<dbReference type="EMBL" id="OIVN01000522">
    <property type="protein sequence ID" value="SPC81532.1"/>
    <property type="molecule type" value="Genomic_DNA"/>
</dbReference>